<dbReference type="Gene3D" id="3.40.50.300">
    <property type="entry name" value="P-loop containing nucleotide triphosphate hydrolases"/>
    <property type="match status" value="1"/>
</dbReference>
<evidence type="ECO:0000313" key="6">
    <source>
        <dbReference type="EMBL" id="MCS0639103.1"/>
    </source>
</evidence>
<name>A0ABT2CNT8_9ACTN</name>
<gene>
    <name evidence="6" type="ORF">NX801_26360</name>
</gene>
<reference evidence="6" key="1">
    <citation type="submission" date="2022-08" db="EMBL/GenBank/DDBJ databases">
        <authorList>
            <person name="Somphong A."/>
            <person name="Phongsopitanun W."/>
        </authorList>
    </citation>
    <scope>NUCLEOTIDE SEQUENCE</scope>
    <source>
        <strain evidence="6">LP05-1</strain>
    </source>
</reference>
<evidence type="ECO:0000256" key="4">
    <source>
        <dbReference type="ARBA" id="ARBA00022840"/>
    </source>
</evidence>
<dbReference type="EMBL" id="JANUGQ010000030">
    <property type="protein sequence ID" value="MCS0639103.1"/>
    <property type="molecule type" value="Genomic_DNA"/>
</dbReference>
<keyword evidence="7" id="KW-1185">Reference proteome</keyword>
<dbReference type="InterPro" id="IPR003439">
    <property type="entry name" value="ABC_transporter-like_ATP-bd"/>
</dbReference>
<dbReference type="InterPro" id="IPR027417">
    <property type="entry name" value="P-loop_NTPase"/>
</dbReference>
<dbReference type="GO" id="GO:0005524">
    <property type="term" value="F:ATP binding"/>
    <property type="evidence" value="ECO:0007669"/>
    <property type="project" value="UniProtKB-KW"/>
</dbReference>
<dbReference type="InterPro" id="IPR017871">
    <property type="entry name" value="ABC_transporter-like_CS"/>
</dbReference>
<dbReference type="PANTHER" id="PTHR43335:SF4">
    <property type="entry name" value="ABC TRANSPORTER, ATP-BINDING PROTEIN"/>
    <property type="match status" value="1"/>
</dbReference>
<organism evidence="6 7">
    <name type="scientific">Streptomyces pyxinae</name>
    <dbReference type="NCBI Taxonomy" id="2970734"/>
    <lineage>
        <taxon>Bacteria</taxon>
        <taxon>Bacillati</taxon>
        <taxon>Actinomycetota</taxon>
        <taxon>Actinomycetes</taxon>
        <taxon>Kitasatosporales</taxon>
        <taxon>Streptomycetaceae</taxon>
        <taxon>Streptomyces</taxon>
    </lineage>
</organism>
<keyword evidence="4 6" id="KW-0067">ATP-binding</keyword>
<feature type="domain" description="ABC transporter" evidence="5">
    <location>
        <begin position="17"/>
        <end position="241"/>
    </location>
</feature>
<evidence type="ECO:0000259" key="5">
    <source>
        <dbReference type="PROSITE" id="PS50893"/>
    </source>
</evidence>
<dbReference type="PROSITE" id="PS50893">
    <property type="entry name" value="ABC_TRANSPORTER_2"/>
    <property type="match status" value="1"/>
</dbReference>
<keyword evidence="3" id="KW-0547">Nucleotide-binding</keyword>
<evidence type="ECO:0000313" key="7">
    <source>
        <dbReference type="Proteomes" id="UP001431313"/>
    </source>
</evidence>
<sequence length="310" mass="32803">MAEPTAAAAGSAPGAAVRAEDLTWLRRGKRIVDGVTLDVPAGVVTGFLGANGAGKTTTLRLMLGLITGQGRTTYFGSPLEHWRDPARVVGVVMGGVAGHPRHTVAAHLRMVAAGAGVADNRVEEVLERVGLTATTGKRLEELSLGMAQRAGIAQALLGDPAALFLDEPANGLDPHSIRWLRDTLRQLAEEGKAVLVSSHLLAEMQHLADRVVVLARGRVVAQTAVGDLARMGAEVTVQSPRVADLAEAVRTLGGTFRLLGDGRASIRGISRFQTGDLAAERGIPLHWLDEKALSLEDYYLSVAEEEFRIP</sequence>
<dbReference type="PROSITE" id="PS00211">
    <property type="entry name" value="ABC_TRANSPORTER_1"/>
    <property type="match status" value="1"/>
</dbReference>
<dbReference type="SMART" id="SM00382">
    <property type="entry name" value="AAA"/>
    <property type="match status" value="1"/>
</dbReference>
<comment type="caution">
    <text evidence="6">The sequence shown here is derived from an EMBL/GenBank/DDBJ whole genome shotgun (WGS) entry which is preliminary data.</text>
</comment>
<dbReference type="PANTHER" id="PTHR43335">
    <property type="entry name" value="ABC TRANSPORTER, ATP-BINDING PROTEIN"/>
    <property type="match status" value="1"/>
</dbReference>
<comment type="similarity">
    <text evidence="1">Belongs to the ABC transporter superfamily.</text>
</comment>
<proteinExistence type="inferred from homology"/>
<dbReference type="InterPro" id="IPR003593">
    <property type="entry name" value="AAA+_ATPase"/>
</dbReference>
<evidence type="ECO:0000256" key="1">
    <source>
        <dbReference type="ARBA" id="ARBA00005417"/>
    </source>
</evidence>
<dbReference type="Proteomes" id="UP001431313">
    <property type="component" value="Unassembled WGS sequence"/>
</dbReference>
<keyword evidence="2" id="KW-0813">Transport</keyword>
<accession>A0ABT2CNT8</accession>
<dbReference type="RefSeq" id="WP_258790421.1">
    <property type="nucleotide sequence ID" value="NZ_JANUGQ010000030.1"/>
</dbReference>
<evidence type="ECO:0000256" key="2">
    <source>
        <dbReference type="ARBA" id="ARBA00022448"/>
    </source>
</evidence>
<dbReference type="SUPFAM" id="SSF52540">
    <property type="entry name" value="P-loop containing nucleoside triphosphate hydrolases"/>
    <property type="match status" value="1"/>
</dbReference>
<dbReference type="Pfam" id="PF00005">
    <property type="entry name" value="ABC_tran"/>
    <property type="match status" value="1"/>
</dbReference>
<evidence type="ECO:0000256" key="3">
    <source>
        <dbReference type="ARBA" id="ARBA00022741"/>
    </source>
</evidence>
<protein>
    <submittedName>
        <fullName evidence="6">ABC transporter ATP-binding protein</fullName>
    </submittedName>
</protein>